<dbReference type="InterPro" id="IPR011006">
    <property type="entry name" value="CheY-like_superfamily"/>
</dbReference>
<evidence type="ECO:0000256" key="2">
    <source>
        <dbReference type="ARBA" id="ARBA00023012"/>
    </source>
</evidence>
<dbReference type="EMBL" id="QMFB01000054">
    <property type="protein sequence ID" value="RAV08912.1"/>
    <property type="molecule type" value="Genomic_DNA"/>
</dbReference>
<sequence length="226" mass="25685">MRAKRILFIEDNQDIGRWVQEELEMRGYAVRWMLSGENVENEIQGSHVVILDIMLPGLDGFTVGQRLKKAAPSLPILLLSARAAVDDKLQGLQFADDYVTKPFHLDELAARIEVLLRRSGAGLTDRIKLGQHILVDLTGRTVINERTGGEVNLTGKEYQILECFLRHPNQILTQEQIWVAVWGESYINGDKALSVHIRHLREKMEQDPNAPEIIQTVRGIGYRIKI</sequence>
<keyword evidence="4 7" id="KW-0238">DNA-binding</keyword>
<dbReference type="CDD" id="cd00383">
    <property type="entry name" value="trans_reg_C"/>
    <property type="match status" value="1"/>
</dbReference>
<dbReference type="Gene3D" id="1.10.10.10">
    <property type="entry name" value="Winged helix-like DNA-binding domain superfamily/Winged helix DNA-binding domain"/>
    <property type="match status" value="1"/>
</dbReference>
<dbReference type="InterPro" id="IPR039420">
    <property type="entry name" value="WalR-like"/>
</dbReference>
<dbReference type="RefSeq" id="WP_113036721.1">
    <property type="nucleotide sequence ID" value="NZ_QMFB01000054.1"/>
</dbReference>
<dbReference type="OrthoDB" id="9802426at2"/>
<dbReference type="Pfam" id="PF00072">
    <property type="entry name" value="Response_reg"/>
    <property type="match status" value="1"/>
</dbReference>
<evidence type="ECO:0000256" key="7">
    <source>
        <dbReference type="PROSITE-ProRule" id="PRU01091"/>
    </source>
</evidence>
<dbReference type="Gene3D" id="3.40.50.2300">
    <property type="match status" value="1"/>
</dbReference>
<dbReference type="GO" id="GO:0006355">
    <property type="term" value="P:regulation of DNA-templated transcription"/>
    <property type="evidence" value="ECO:0007669"/>
    <property type="project" value="InterPro"/>
</dbReference>
<name>A0A329LP74_9BACL</name>
<evidence type="ECO:0000259" key="8">
    <source>
        <dbReference type="PROSITE" id="PS50110"/>
    </source>
</evidence>
<dbReference type="SUPFAM" id="SSF52172">
    <property type="entry name" value="CheY-like"/>
    <property type="match status" value="1"/>
</dbReference>
<evidence type="ECO:0000259" key="9">
    <source>
        <dbReference type="PROSITE" id="PS51755"/>
    </source>
</evidence>
<dbReference type="GO" id="GO:0000156">
    <property type="term" value="F:phosphorelay response regulator activity"/>
    <property type="evidence" value="ECO:0007669"/>
    <property type="project" value="TreeGrafter"/>
</dbReference>
<evidence type="ECO:0000256" key="4">
    <source>
        <dbReference type="ARBA" id="ARBA00023125"/>
    </source>
</evidence>
<dbReference type="SMART" id="SM00862">
    <property type="entry name" value="Trans_reg_C"/>
    <property type="match status" value="1"/>
</dbReference>
<keyword evidence="2" id="KW-0902">Two-component regulatory system</keyword>
<dbReference type="GO" id="GO:0005829">
    <property type="term" value="C:cytosol"/>
    <property type="evidence" value="ECO:0007669"/>
    <property type="project" value="TreeGrafter"/>
</dbReference>
<dbReference type="InterPro" id="IPR016032">
    <property type="entry name" value="Sig_transdc_resp-reg_C-effctor"/>
</dbReference>
<dbReference type="PROSITE" id="PS50110">
    <property type="entry name" value="RESPONSE_REGULATORY"/>
    <property type="match status" value="1"/>
</dbReference>
<dbReference type="AlphaFoldDB" id="A0A329LP74"/>
<dbReference type="PANTHER" id="PTHR48111">
    <property type="entry name" value="REGULATOR OF RPOS"/>
    <property type="match status" value="1"/>
</dbReference>
<feature type="DNA-binding region" description="OmpR/PhoB-type" evidence="7">
    <location>
        <begin position="124"/>
        <end position="226"/>
    </location>
</feature>
<dbReference type="InterPro" id="IPR001789">
    <property type="entry name" value="Sig_transdc_resp-reg_receiver"/>
</dbReference>
<evidence type="ECO:0000256" key="5">
    <source>
        <dbReference type="ARBA" id="ARBA00023163"/>
    </source>
</evidence>
<dbReference type="InterPro" id="IPR036388">
    <property type="entry name" value="WH-like_DNA-bd_sf"/>
</dbReference>
<keyword evidence="3" id="KW-0805">Transcription regulation</keyword>
<organism evidence="10 11">
    <name type="scientific">Paenibacillus contaminans</name>
    <dbReference type="NCBI Taxonomy" id="450362"/>
    <lineage>
        <taxon>Bacteria</taxon>
        <taxon>Bacillati</taxon>
        <taxon>Bacillota</taxon>
        <taxon>Bacilli</taxon>
        <taxon>Bacillales</taxon>
        <taxon>Paenibacillaceae</taxon>
        <taxon>Paenibacillus</taxon>
    </lineage>
</organism>
<evidence type="ECO:0000256" key="6">
    <source>
        <dbReference type="PROSITE-ProRule" id="PRU00169"/>
    </source>
</evidence>
<evidence type="ECO:0000313" key="10">
    <source>
        <dbReference type="EMBL" id="RAV08912.1"/>
    </source>
</evidence>
<dbReference type="Proteomes" id="UP000250369">
    <property type="component" value="Unassembled WGS sequence"/>
</dbReference>
<evidence type="ECO:0000256" key="3">
    <source>
        <dbReference type="ARBA" id="ARBA00023015"/>
    </source>
</evidence>
<accession>A0A329LP74</accession>
<feature type="domain" description="OmpR/PhoB-type" evidence="9">
    <location>
        <begin position="124"/>
        <end position="226"/>
    </location>
</feature>
<dbReference type="Pfam" id="PF00486">
    <property type="entry name" value="Trans_reg_C"/>
    <property type="match status" value="1"/>
</dbReference>
<keyword evidence="5" id="KW-0804">Transcription</keyword>
<comment type="caution">
    <text evidence="10">The sequence shown here is derived from an EMBL/GenBank/DDBJ whole genome shotgun (WGS) entry which is preliminary data.</text>
</comment>
<dbReference type="Gene3D" id="6.10.250.690">
    <property type="match status" value="1"/>
</dbReference>
<evidence type="ECO:0000313" key="11">
    <source>
        <dbReference type="Proteomes" id="UP000250369"/>
    </source>
</evidence>
<proteinExistence type="predicted"/>
<dbReference type="GO" id="GO:0032993">
    <property type="term" value="C:protein-DNA complex"/>
    <property type="evidence" value="ECO:0007669"/>
    <property type="project" value="TreeGrafter"/>
</dbReference>
<reference evidence="10 11" key="1">
    <citation type="journal article" date="2009" name="Int. J. Syst. Evol. Microbiol.">
        <title>Paenibacillus contaminans sp. nov., isolated from a contaminated laboratory plate.</title>
        <authorList>
            <person name="Chou J.H."/>
            <person name="Lee J.H."/>
            <person name="Lin M.C."/>
            <person name="Chang P.S."/>
            <person name="Arun A.B."/>
            <person name="Young C.C."/>
            <person name="Chen W.M."/>
        </authorList>
    </citation>
    <scope>NUCLEOTIDE SEQUENCE [LARGE SCALE GENOMIC DNA]</scope>
    <source>
        <strain evidence="10 11">CKOBP-6</strain>
    </source>
</reference>
<dbReference type="GO" id="GO:0000976">
    <property type="term" value="F:transcription cis-regulatory region binding"/>
    <property type="evidence" value="ECO:0007669"/>
    <property type="project" value="TreeGrafter"/>
</dbReference>
<dbReference type="PANTHER" id="PTHR48111:SF22">
    <property type="entry name" value="REGULATOR OF RPOS"/>
    <property type="match status" value="1"/>
</dbReference>
<dbReference type="SUPFAM" id="SSF46894">
    <property type="entry name" value="C-terminal effector domain of the bipartite response regulators"/>
    <property type="match status" value="1"/>
</dbReference>
<dbReference type="SMART" id="SM00448">
    <property type="entry name" value="REC"/>
    <property type="match status" value="1"/>
</dbReference>
<dbReference type="PROSITE" id="PS51755">
    <property type="entry name" value="OMPR_PHOB"/>
    <property type="match status" value="1"/>
</dbReference>
<keyword evidence="1 6" id="KW-0597">Phosphoprotein</keyword>
<keyword evidence="11" id="KW-1185">Reference proteome</keyword>
<protein>
    <submittedName>
        <fullName evidence="10">DNA-binding response regulator</fullName>
    </submittedName>
</protein>
<gene>
    <name evidence="10" type="ORF">DQG23_40430</name>
</gene>
<feature type="domain" description="Response regulatory" evidence="8">
    <location>
        <begin position="5"/>
        <end position="116"/>
    </location>
</feature>
<dbReference type="InterPro" id="IPR001867">
    <property type="entry name" value="OmpR/PhoB-type_DNA-bd"/>
</dbReference>
<feature type="modified residue" description="4-aspartylphosphate" evidence="6">
    <location>
        <position position="52"/>
    </location>
</feature>
<evidence type="ECO:0000256" key="1">
    <source>
        <dbReference type="ARBA" id="ARBA00022553"/>
    </source>
</evidence>